<gene>
    <name evidence="4" type="ORF">KOR34_12360</name>
</gene>
<dbReference type="GO" id="GO:0006281">
    <property type="term" value="P:DNA repair"/>
    <property type="evidence" value="ECO:0007669"/>
    <property type="project" value="InterPro"/>
</dbReference>
<feature type="domain" description="DNA ligase ATP-dependent C-terminal" evidence="3">
    <location>
        <begin position="281"/>
        <end position="356"/>
    </location>
</feature>
<dbReference type="EMBL" id="SIHJ01000001">
    <property type="protein sequence ID" value="TWT36331.1"/>
    <property type="molecule type" value="Genomic_DNA"/>
</dbReference>
<keyword evidence="2" id="KW-1133">Transmembrane helix</keyword>
<feature type="transmembrane region" description="Helical" evidence="2">
    <location>
        <begin position="121"/>
        <end position="144"/>
    </location>
</feature>
<dbReference type="InterPro" id="IPR012309">
    <property type="entry name" value="DNA_ligase_ATP-dep_C"/>
</dbReference>
<dbReference type="Gene3D" id="2.40.50.140">
    <property type="entry name" value="Nucleic acid-binding proteins"/>
    <property type="match status" value="1"/>
</dbReference>
<evidence type="ECO:0000259" key="3">
    <source>
        <dbReference type="Pfam" id="PF04679"/>
    </source>
</evidence>
<dbReference type="AlphaFoldDB" id="A0A5C5VDT6"/>
<dbReference type="GO" id="GO:0006310">
    <property type="term" value="P:DNA recombination"/>
    <property type="evidence" value="ECO:0007669"/>
    <property type="project" value="InterPro"/>
</dbReference>
<dbReference type="InterPro" id="IPR012340">
    <property type="entry name" value="NA-bd_OB-fold"/>
</dbReference>
<dbReference type="RefSeq" id="WP_146563152.1">
    <property type="nucleotide sequence ID" value="NZ_SIHJ01000001.1"/>
</dbReference>
<comment type="caution">
    <text evidence="4">The sequence shown here is derived from an EMBL/GenBank/DDBJ whole genome shotgun (WGS) entry which is preliminary data.</text>
</comment>
<evidence type="ECO:0000256" key="1">
    <source>
        <dbReference type="ARBA" id="ARBA00012727"/>
    </source>
</evidence>
<proteinExistence type="predicted"/>
<feature type="transmembrane region" description="Helical" evidence="2">
    <location>
        <begin position="88"/>
        <end position="109"/>
    </location>
</feature>
<keyword evidence="2" id="KW-0472">Membrane</keyword>
<dbReference type="GO" id="GO:0003910">
    <property type="term" value="F:DNA ligase (ATP) activity"/>
    <property type="evidence" value="ECO:0007669"/>
    <property type="project" value="UniProtKB-EC"/>
</dbReference>
<sequence length="372" mass="39969">MSETLDSLPGFDGGAIELEEAPVGPVCEKCEAALPDGKLSACPSCGWYASLGIHVDIAPEWEQACNGQAPATPAKSHAEVWATLIPAWGWKLIGTTLAVIAASVAVRIYTADDQTLRTIWAVCQLLIGASLLAACHLLAFFMAASADPDMGVMDLVVSPLKGWFKIFRKLPERFWVVNSANVTLTATVCSALVIGGLPYEAIWDWGFKQPAKKNLLGAIADKAGGKDNGMDMEEAMESFADNAAVNGALPDRGDGLGQAQGPPERQTIDALIVGYELAQDGSIDRLLLATEFNGKLYYAGRVRPSFTEDEALEFPAKLAAAYSPRPFITVPGSATWVKPRFTCRVTYSRRVESGMLQGIIWEDLLGEVKTAW</sequence>
<keyword evidence="2" id="KW-0812">Transmembrane</keyword>
<accession>A0A5C5VDT6</accession>
<dbReference type="Pfam" id="PF04679">
    <property type="entry name" value="DNA_ligase_A_C"/>
    <property type="match status" value="1"/>
</dbReference>
<dbReference type="OrthoDB" id="236372at2"/>
<organism evidence="4 5">
    <name type="scientific">Posidoniimonas corsicana</name>
    <dbReference type="NCBI Taxonomy" id="1938618"/>
    <lineage>
        <taxon>Bacteria</taxon>
        <taxon>Pseudomonadati</taxon>
        <taxon>Planctomycetota</taxon>
        <taxon>Planctomycetia</taxon>
        <taxon>Pirellulales</taxon>
        <taxon>Lacipirellulaceae</taxon>
        <taxon>Posidoniimonas</taxon>
    </lineage>
</organism>
<reference evidence="4 5" key="1">
    <citation type="submission" date="2019-02" db="EMBL/GenBank/DDBJ databases">
        <title>Deep-cultivation of Planctomycetes and their phenomic and genomic characterization uncovers novel biology.</title>
        <authorList>
            <person name="Wiegand S."/>
            <person name="Jogler M."/>
            <person name="Boedeker C."/>
            <person name="Pinto D."/>
            <person name="Vollmers J."/>
            <person name="Rivas-Marin E."/>
            <person name="Kohn T."/>
            <person name="Peeters S.H."/>
            <person name="Heuer A."/>
            <person name="Rast P."/>
            <person name="Oberbeckmann S."/>
            <person name="Bunk B."/>
            <person name="Jeske O."/>
            <person name="Meyerdierks A."/>
            <person name="Storesund J.E."/>
            <person name="Kallscheuer N."/>
            <person name="Luecker S."/>
            <person name="Lage O.M."/>
            <person name="Pohl T."/>
            <person name="Merkel B.J."/>
            <person name="Hornburger P."/>
            <person name="Mueller R.-W."/>
            <person name="Bruemmer F."/>
            <person name="Labrenz M."/>
            <person name="Spormann A.M."/>
            <person name="Op Den Camp H."/>
            <person name="Overmann J."/>
            <person name="Amann R."/>
            <person name="Jetten M.S.M."/>
            <person name="Mascher T."/>
            <person name="Medema M.H."/>
            <person name="Devos D.P."/>
            <person name="Kaster A.-K."/>
            <person name="Ovreas L."/>
            <person name="Rohde M."/>
            <person name="Galperin M.Y."/>
            <person name="Jogler C."/>
        </authorList>
    </citation>
    <scope>NUCLEOTIDE SEQUENCE [LARGE SCALE GENOMIC DNA]</scope>
    <source>
        <strain evidence="4 5">KOR34</strain>
    </source>
</reference>
<dbReference type="EC" id="6.5.1.1" evidence="1"/>
<evidence type="ECO:0000313" key="4">
    <source>
        <dbReference type="EMBL" id="TWT36331.1"/>
    </source>
</evidence>
<evidence type="ECO:0000256" key="2">
    <source>
        <dbReference type="SAM" id="Phobius"/>
    </source>
</evidence>
<evidence type="ECO:0000313" key="5">
    <source>
        <dbReference type="Proteomes" id="UP000316714"/>
    </source>
</evidence>
<keyword evidence="5" id="KW-1185">Reference proteome</keyword>
<dbReference type="Proteomes" id="UP000316714">
    <property type="component" value="Unassembled WGS sequence"/>
</dbReference>
<name>A0A5C5VDT6_9BACT</name>
<protein>
    <recommendedName>
        <fullName evidence="1">DNA ligase (ATP)</fullName>
        <ecNumber evidence="1">6.5.1.1</ecNumber>
    </recommendedName>
</protein>